<dbReference type="PROSITE" id="PS50887">
    <property type="entry name" value="GGDEF"/>
    <property type="match status" value="1"/>
</dbReference>
<evidence type="ECO:0000256" key="3">
    <source>
        <dbReference type="SAM" id="Coils"/>
    </source>
</evidence>
<dbReference type="EC" id="2.7.7.65" evidence="1"/>
<keyword evidence="3" id="KW-0175">Coiled coil</keyword>
<reference evidence="5 6" key="1">
    <citation type="submission" date="2016-12" db="EMBL/GenBank/DDBJ databases">
        <title>Diversity of luminous bacteria.</title>
        <authorList>
            <person name="Yoshizawa S."/>
            <person name="Kogure K."/>
        </authorList>
    </citation>
    <scope>NUCLEOTIDE SEQUENCE [LARGE SCALE GENOMIC DNA]</scope>
    <source>
        <strain evidence="5 6">ATCC 33715</strain>
    </source>
</reference>
<dbReference type="Pfam" id="PF00990">
    <property type="entry name" value="GGDEF"/>
    <property type="match status" value="1"/>
</dbReference>
<dbReference type="SMART" id="SM00267">
    <property type="entry name" value="GGDEF"/>
    <property type="match status" value="1"/>
</dbReference>
<dbReference type="SUPFAM" id="SSF55073">
    <property type="entry name" value="Nucleotide cyclase"/>
    <property type="match status" value="1"/>
</dbReference>
<comment type="catalytic activity">
    <reaction evidence="2">
        <text>2 GTP = 3',3'-c-di-GMP + 2 diphosphate</text>
        <dbReference type="Rhea" id="RHEA:24898"/>
        <dbReference type="ChEBI" id="CHEBI:33019"/>
        <dbReference type="ChEBI" id="CHEBI:37565"/>
        <dbReference type="ChEBI" id="CHEBI:58805"/>
        <dbReference type="EC" id="2.7.7.65"/>
    </reaction>
</comment>
<dbReference type="RefSeq" id="WP_105055022.1">
    <property type="nucleotide sequence ID" value="NZ_CAWNRT010000001.1"/>
</dbReference>
<dbReference type="SUPFAM" id="SSF55781">
    <property type="entry name" value="GAF domain-like"/>
    <property type="match status" value="2"/>
</dbReference>
<evidence type="ECO:0000259" key="4">
    <source>
        <dbReference type="PROSITE" id="PS50887"/>
    </source>
</evidence>
<dbReference type="InterPro" id="IPR000160">
    <property type="entry name" value="GGDEF_dom"/>
</dbReference>
<dbReference type="OrthoDB" id="9803824at2"/>
<dbReference type="CDD" id="cd01949">
    <property type="entry name" value="GGDEF"/>
    <property type="match status" value="1"/>
</dbReference>
<sequence>MIQSLELTNAESKQTLEQKIIQCHDRQIISDLLFEYFSSNFEATSAAIISFRKDSYDYHEDYIYGDDLPLDRIPMSLWVWASQFGSSDGLISIASNSIGWDYRQALSHNTFLFVLDSHTSNRTYLVIENIKISPEILAEQHKLNFLYIAASQWQCIRAERNASNEIRLRDMRAAKYLDEIKERELFLDKMKLVQNISLNLSKHETLDELFKAAVEAVRDDMGFDRSVFMLLDYKQRSFSSTYGTNENGETVREHHKTYDLNQLEPSYIDALYSRSETLVVVEPAPLYTAGEVVGEGWNAMLILRGENYPVGWLALDNFIHREPITIYQQEMLKSFAALLSQIYIRKRREQAVRLLNISLVGFSRCETLSDVCQSAVSFAIKHLGVDRLGILLTNEDCTSLQGTWGTDQQGNTVDESYFYSENLDVVQEAIDKPETLIYTESAPIFHDMEVIGFGCKGIALIQTTDKKPFAFVVVDNFLTKKVLSTEEREIVNLFISTLSEVLQRTQATERLEKLNKELELKIKARTKQLETMNEQLELLSLQDPLTELGNRRQFEKKFNQILKTPNASNVAVLLIDIDFFGLYNTCYGHLQGDKALLMLARILNDAVNALPGASFCRIGGEEFAVCLSGVNIDDLEQIACRIQHLLAVKKIEHNLSSVSEFLTVSIGCIVANKAVKSIDHIYHEADIQLYKAKEKRNSICCKTVN</sequence>
<dbReference type="PANTHER" id="PTHR45138">
    <property type="entry name" value="REGULATORY COMPONENTS OF SENSORY TRANSDUCTION SYSTEM"/>
    <property type="match status" value="1"/>
</dbReference>
<protein>
    <recommendedName>
        <fullName evidence="1">diguanylate cyclase</fullName>
        <ecNumber evidence="1">2.7.7.65</ecNumber>
    </recommendedName>
</protein>
<evidence type="ECO:0000313" key="5">
    <source>
        <dbReference type="EMBL" id="PQJ89501.1"/>
    </source>
</evidence>
<gene>
    <name evidence="5" type="ORF">BTO22_07850</name>
</gene>
<organism evidence="5 6">
    <name type="scientific">Aliivibrio sifiae</name>
    <dbReference type="NCBI Taxonomy" id="566293"/>
    <lineage>
        <taxon>Bacteria</taxon>
        <taxon>Pseudomonadati</taxon>
        <taxon>Pseudomonadota</taxon>
        <taxon>Gammaproteobacteria</taxon>
        <taxon>Vibrionales</taxon>
        <taxon>Vibrionaceae</taxon>
        <taxon>Aliivibrio</taxon>
    </lineage>
</organism>
<dbReference type="Proteomes" id="UP000239263">
    <property type="component" value="Unassembled WGS sequence"/>
</dbReference>
<evidence type="ECO:0000256" key="2">
    <source>
        <dbReference type="ARBA" id="ARBA00034247"/>
    </source>
</evidence>
<evidence type="ECO:0000313" key="6">
    <source>
        <dbReference type="Proteomes" id="UP000239263"/>
    </source>
</evidence>
<name>A0A2S7XDP8_9GAMM</name>
<dbReference type="InterPro" id="IPR029016">
    <property type="entry name" value="GAF-like_dom_sf"/>
</dbReference>
<dbReference type="InterPro" id="IPR043128">
    <property type="entry name" value="Rev_trsase/Diguanyl_cyclase"/>
</dbReference>
<dbReference type="Gene3D" id="3.30.450.40">
    <property type="match status" value="2"/>
</dbReference>
<comment type="caution">
    <text evidence="5">The sequence shown here is derived from an EMBL/GenBank/DDBJ whole genome shotgun (WGS) entry which is preliminary data.</text>
</comment>
<accession>A0A2S7XDP8</accession>
<dbReference type="InterPro" id="IPR029787">
    <property type="entry name" value="Nucleotide_cyclase"/>
</dbReference>
<dbReference type="NCBIfam" id="TIGR00254">
    <property type="entry name" value="GGDEF"/>
    <property type="match status" value="1"/>
</dbReference>
<feature type="coiled-coil region" evidence="3">
    <location>
        <begin position="504"/>
        <end position="542"/>
    </location>
</feature>
<feature type="domain" description="GGDEF" evidence="4">
    <location>
        <begin position="568"/>
        <end position="704"/>
    </location>
</feature>
<dbReference type="GO" id="GO:0052621">
    <property type="term" value="F:diguanylate cyclase activity"/>
    <property type="evidence" value="ECO:0007669"/>
    <property type="project" value="UniProtKB-EC"/>
</dbReference>
<dbReference type="InterPro" id="IPR050469">
    <property type="entry name" value="Diguanylate_Cyclase"/>
</dbReference>
<dbReference type="Gene3D" id="3.30.70.270">
    <property type="match status" value="1"/>
</dbReference>
<dbReference type="PANTHER" id="PTHR45138:SF9">
    <property type="entry name" value="DIGUANYLATE CYCLASE DGCM-RELATED"/>
    <property type="match status" value="1"/>
</dbReference>
<proteinExistence type="predicted"/>
<dbReference type="AlphaFoldDB" id="A0A2S7XDP8"/>
<dbReference type="EMBL" id="MSCO01000001">
    <property type="protein sequence ID" value="PQJ89501.1"/>
    <property type="molecule type" value="Genomic_DNA"/>
</dbReference>
<dbReference type="GO" id="GO:0043709">
    <property type="term" value="P:cell adhesion involved in single-species biofilm formation"/>
    <property type="evidence" value="ECO:0007669"/>
    <property type="project" value="TreeGrafter"/>
</dbReference>
<dbReference type="GO" id="GO:1902201">
    <property type="term" value="P:negative regulation of bacterial-type flagellum-dependent cell motility"/>
    <property type="evidence" value="ECO:0007669"/>
    <property type="project" value="TreeGrafter"/>
</dbReference>
<dbReference type="GO" id="GO:0005886">
    <property type="term" value="C:plasma membrane"/>
    <property type="evidence" value="ECO:0007669"/>
    <property type="project" value="TreeGrafter"/>
</dbReference>
<evidence type="ECO:0000256" key="1">
    <source>
        <dbReference type="ARBA" id="ARBA00012528"/>
    </source>
</evidence>